<organism evidence="1 2">
    <name type="scientific">Methylorubrum extorquens (strain DSM 6343 / CIP 106787 / DM4)</name>
    <name type="common">Methylobacterium extorquens</name>
    <dbReference type="NCBI Taxonomy" id="661410"/>
    <lineage>
        <taxon>Bacteria</taxon>
        <taxon>Pseudomonadati</taxon>
        <taxon>Pseudomonadota</taxon>
        <taxon>Alphaproteobacteria</taxon>
        <taxon>Hyphomicrobiales</taxon>
        <taxon>Methylobacteriaceae</taxon>
        <taxon>Methylorubrum</taxon>
    </lineage>
</organism>
<sequence>MLTYDGLDYAFADSHIDTPSAAGT</sequence>
<name>C7CC99_METED</name>
<dbReference type="KEGG" id="mdi:METDI0811"/>
<reference evidence="2" key="1">
    <citation type="journal article" date="2009" name="PLoS ONE">
        <title>Methylobacterium genome sequences: a reference blueprint to investigate microbial metabolism of C1 compounds from natural and industrial sources.</title>
        <authorList>
            <person name="Vuilleumier S."/>
            <person name="Chistoserdova L."/>
            <person name="Lee M.-C."/>
            <person name="Bringel F."/>
            <person name="Lajus A."/>
            <person name="Zhou Y."/>
            <person name="Gourion B."/>
            <person name="Barbe V."/>
            <person name="Chang J."/>
            <person name="Cruveiller S."/>
            <person name="Dossat C."/>
            <person name="Gillett W."/>
            <person name="Gruffaz C."/>
            <person name="Haugen E."/>
            <person name="Hourcade E."/>
            <person name="Levy R."/>
            <person name="Mangenot S."/>
            <person name="Muller E."/>
            <person name="Nadalig T."/>
            <person name="Pagni M."/>
            <person name="Penny C."/>
            <person name="Peyraud R."/>
            <person name="Robinson D.G."/>
            <person name="Roche D."/>
            <person name="Rouy Z."/>
            <person name="Saenampechek C."/>
            <person name="Salvignol G."/>
            <person name="Vallenet D."/>
            <person name="Wu Z."/>
            <person name="Marx C.J."/>
            <person name="Vorholt J.A."/>
            <person name="Olson M.V."/>
            <person name="Kaul R."/>
            <person name="Weissenbach J."/>
            <person name="Medigue C."/>
            <person name="Lidstrom M.E."/>
        </authorList>
    </citation>
    <scope>NUCLEOTIDE SEQUENCE [LARGE SCALE GENOMIC DNA]</scope>
    <source>
        <strain evidence="2">DSM 6343 / CIP 106787 / DM4</strain>
    </source>
</reference>
<dbReference type="EMBL" id="FP103042">
    <property type="protein sequence ID" value="CAX22445.1"/>
    <property type="molecule type" value="Genomic_DNA"/>
</dbReference>
<dbReference type="HOGENOM" id="CLU_3421062_0_0_5"/>
<evidence type="ECO:0000313" key="1">
    <source>
        <dbReference type="EMBL" id="CAX22445.1"/>
    </source>
</evidence>
<proteinExistence type="predicted"/>
<dbReference type="AlphaFoldDB" id="C7CC99"/>
<accession>C7CC99</accession>
<dbReference type="Proteomes" id="UP000008070">
    <property type="component" value="Chromosome"/>
</dbReference>
<gene>
    <name evidence="1" type="ORF">METD_I0811</name>
</gene>
<protein>
    <submittedName>
        <fullName evidence="1">Uncharacterized protein</fullName>
    </submittedName>
</protein>
<evidence type="ECO:0000313" key="2">
    <source>
        <dbReference type="Proteomes" id="UP000008070"/>
    </source>
</evidence>